<dbReference type="EMBL" id="CASHSV030000615">
    <property type="protein sequence ID" value="CAJ2670557.1"/>
    <property type="molecule type" value="Genomic_DNA"/>
</dbReference>
<protein>
    <submittedName>
        <fullName evidence="1">Uncharacterized protein</fullName>
    </submittedName>
</protein>
<sequence>MAETFKFIYIMILCVSLFTVEVVGQVRCKTDEDCDCVKVLTPPGLTCMCDGGECGFFRATWVVVKGGEVAQIECVTKEDCYKKLPDLRRIKMICVAGFCKYIIP</sequence>
<reference evidence="1" key="1">
    <citation type="submission" date="2023-10" db="EMBL/GenBank/DDBJ databases">
        <authorList>
            <person name="Rodriguez Cubillos JULIANA M."/>
            <person name="De Vega J."/>
        </authorList>
    </citation>
    <scope>NUCLEOTIDE SEQUENCE</scope>
</reference>
<comment type="caution">
    <text evidence="1">The sequence shown here is derived from an EMBL/GenBank/DDBJ whole genome shotgun (WGS) entry which is preliminary data.</text>
</comment>
<proteinExistence type="predicted"/>
<gene>
    <name evidence="1" type="ORF">MILVUS5_LOCUS34571</name>
</gene>
<accession>A0ACB0LQ61</accession>
<evidence type="ECO:0000313" key="1">
    <source>
        <dbReference type="EMBL" id="CAJ2670557.1"/>
    </source>
</evidence>
<name>A0ACB0LQ61_TRIPR</name>
<evidence type="ECO:0000313" key="2">
    <source>
        <dbReference type="Proteomes" id="UP001177021"/>
    </source>
</evidence>
<dbReference type="Proteomes" id="UP001177021">
    <property type="component" value="Unassembled WGS sequence"/>
</dbReference>
<organism evidence="1 2">
    <name type="scientific">Trifolium pratense</name>
    <name type="common">Red clover</name>
    <dbReference type="NCBI Taxonomy" id="57577"/>
    <lineage>
        <taxon>Eukaryota</taxon>
        <taxon>Viridiplantae</taxon>
        <taxon>Streptophyta</taxon>
        <taxon>Embryophyta</taxon>
        <taxon>Tracheophyta</taxon>
        <taxon>Spermatophyta</taxon>
        <taxon>Magnoliopsida</taxon>
        <taxon>eudicotyledons</taxon>
        <taxon>Gunneridae</taxon>
        <taxon>Pentapetalae</taxon>
        <taxon>rosids</taxon>
        <taxon>fabids</taxon>
        <taxon>Fabales</taxon>
        <taxon>Fabaceae</taxon>
        <taxon>Papilionoideae</taxon>
        <taxon>50 kb inversion clade</taxon>
        <taxon>NPAAA clade</taxon>
        <taxon>Hologalegina</taxon>
        <taxon>IRL clade</taxon>
        <taxon>Trifolieae</taxon>
        <taxon>Trifolium</taxon>
    </lineage>
</organism>
<keyword evidence="2" id="KW-1185">Reference proteome</keyword>